<keyword evidence="8 10" id="KW-0472">Membrane</keyword>
<feature type="transmembrane region" description="Helical" evidence="10">
    <location>
        <begin position="354"/>
        <end position="376"/>
    </location>
</feature>
<evidence type="ECO:0000256" key="6">
    <source>
        <dbReference type="ARBA" id="ARBA00022989"/>
    </source>
</evidence>
<gene>
    <name evidence="11" type="ORF">H4K34_13070</name>
</gene>
<feature type="transmembrane region" description="Helical" evidence="10">
    <location>
        <begin position="270"/>
        <end position="295"/>
    </location>
</feature>
<reference evidence="11 12" key="1">
    <citation type="submission" date="2020-08" db="EMBL/GenBank/DDBJ databases">
        <title>Croceimicrobium hydrocarbonivorans gen. nov., sp. nov., a novel marine bacterium isolated from a bacterial consortium that degrades polyethylene terephthalate.</title>
        <authorList>
            <person name="Liu R."/>
        </authorList>
    </citation>
    <scope>NUCLEOTIDE SEQUENCE [LARGE SCALE GENOMIC DNA]</scope>
    <source>
        <strain evidence="11 12">A20-9</strain>
    </source>
</reference>
<feature type="transmembrane region" description="Helical" evidence="10">
    <location>
        <begin position="383"/>
        <end position="403"/>
    </location>
</feature>
<sequence length="452" mass="49199">MTYKEHFRKNIELAWPVMLGQIGHVMVGLADSIMVGALGTVALAAGAFANSVFVVPMVFGIGLAFGLTTPVANADGEKKPEKARSYLKHGIYLNTGIALLIFFLLLGLEHFLHFMGQEKEVLDTARPYYRIICLSLVPLLTFLTFKQFAEGLSDTRMAMLISLGANLLNIGLNYLLIYGHFGFPAMGLAGAGLATLIARIIMALTMAIYVFRKPAFKVYTQGIQWAQTQWSHFKKLLDIGVPSGLQFIFEVSAFAIAAVMAGWISAESLAAHQIAISLASVSYMAASGIGAAANVRVSNQLGAGNIPALRMAAHTNFALMLILMSIAGLVFFFGRHLLPTFYSNDPVVIDLAAQLLIVAVAFQLFDGMQVAVLAALRGLSETRIPTLIVMFSYWVIALGSSYYMGFELEWGPLGIWYGLALGLIVASSLLTWRFEIKSKQLLALHHAEKHQL</sequence>
<dbReference type="InterPro" id="IPR050222">
    <property type="entry name" value="MATE_MdtK"/>
</dbReference>
<evidence type="ECO:0000256" key="10">
    <source>
        <dbReference type="SAM" id="Phobius"/>
    </source>
</evidence>
<keyword evidence="5 10" id="KW-0812">Transmembrane</keyword>
<name>A0A7H0VC54_9FLAO</name>
<feature type="transmembrane region" description="Helical" evidence="10">
    <location>
        <begin position="415"/>
        <end position="432"/>
    </location>
</feature>
<feature type="transmembrane region" description="Helical" evidence="10">
    <location>
        <begin position="128"/>
        <end position="145"/>
    </location>
</feature>
<keyword evidence="7" id="KW-0406">Ion transport</keyword>
<protein>
    <recommendedName>
        <fullName evidence="9">Multidrug-efflux transporter</fullName>
    </recommendedName>
</protein>
<dbReference type="PIRSF" id="PIRSF006603">
    <property type="entry name" value="DinF"/>
    <property type="match status" value="1"/>
</dbReference>
<dbReference type="KEGG" id="chyd:H4K34_13070"/>
<dbReference type="PANTHER" id="PTHR43298">
    <property type="entry name" value="MULTIDRUG RESISTANCE PROTEIN NORM-RELATED"/>
    <property type="match status" value="1"/>
</dbReference>
<feature type="transmembrane region" description="Helical" evidence="10">
    <location>
        <begin position="21"/>
        <end position="45"/>
    </location>
</feature>
<feature type="transmembrane region" description="Helical" evidence="10">
    <location>
        <begin position="157"/>
        <end position="177"/>
    </location>
</feature>
<feature type="transmembrane region" description="Helical" evidence="10">
    <location>
        <begin position="91"/>
        <end position="108"/>
    </location>
</feature>
<evidence type="ECO:0000256" key="3">
    <source>
        <dbReference type="ARBA" id="ARBA00022449"/>
    </source>
</evidence>
<dbReference type="PANTHER" id="PTHR43298:SF2">
    <property type="entry name" value="FMN_FAD EXPORTER YEEO-RELATED"/>
    <property type="match status" value="1"/>
</dbReference>
<feature type="transmembrane region" description="Helical" evidence="10">
    <location>
        <begin position="244"/>
        <end position="264"/>
    </location>
</feature>
<feature type="transmembrane region" description="Helical" evidence="10">
    <location>
        <begin position="316"/>
        <end position="334"/>
    </location>
</feature>
<dbReference type="GO" id="GO:0006811">
    <property type="term" value="P:monoatomic ion transport"/>
    <property type="evidence" value="ECO:0007669"/>
    <property type="project" value="UniProtKB-KW"/>
</dbReference>
<evidence type="ECO:0000256" key="5">
    <source>
        <dbReference type="ARBA" id="ARBA00022692"/>
    </source>
</evidence>
<feature type="transmembrane region" description="Helical" evidence="10">
    <location>
        <begin position="183"/>
        <end position="211"/>
    </location>
</feature>
<keyword evidence="3" id="KW-0050">Antiport</keyword>
<dbReference type="Pfam" id="PF01554">
    <property type="entry name" value="MatE"/>
    <property type="match status" value="2"/>
</dbReference>
<feature type="transmembrane region" description="Helical" evidence="10">
    <location>
        <begin position="51"/>
        <end position="71"/>
    </location>
</feature>
<dbReference type="CDD" id="cd13131">
    <property type="entry name" value="MATE_NorM_like"/>
    <property type="match status" value="1"/>
</dbReference>
<keyword evidence="6 10" id="KW-1133">Transmembrane helix</keyword>
<dbReference type="RefSeq" id="WP_210757831.1">
    <property type="nucleotide sequence ID" value="NZ_CP060139.1"/>
</dbReference>
<dbReference type="EMBL" id="CP060139">
    <property type="protein sequence ID" value="QNR23302.1"/>
    <property type="molecule type" value="Genomic_DNA"/>
</dbReference>
<proteinExistence type="predicted"/>
<evidence type="ECO:0000256" key="4">
    <source>
        <dbReference type="ARBA" id="ARBA00022475"/>
    </source>
</evidence>
<evidence type="ECO:0000256" key="1">
    <source>
        <dbReference type="ARBA" id="ARBA00004651"/>
    </source>
</evidence>
<dbReference type="GO" id="GO:0042910">
    <property type="term" value="F:xenobiotic transmembrane transporter activity"/>
    <property type="evidence" value="ECO:0007669"/>
    <property type="project" value="InterPro"/>
</dbReference>
<dbReference type="GO" id="GO:0015297">
    <property type="term" value="F:antiporter activity"/>
    <property type="evidence" value="ECO:0007669"/>
    <property type="project" value="UniProtKB-KW"/>
</dbReference>
<dbReference type="InterPro" id="IPR048279">
    <property type="entry name" value="MdtK-like"/>
</dbReference>
<evidence type="ECO:0000256" key="8">
    <source>
        <dbReference type="ARBA" id="ARBA00023136"/>
    </source>
</evidence>
<dbReference type="Proteomes" id="UP000516305">
    <property type="component" value="Chromosome"/>
</dbReference>
<keyword evidence="2" id="KW-0813">Transport</keyword>
<keyword evidence="12" id="KW-1185">Reference proteome</keyword>
<evidence type="ECO:0000313" key="12">
    <source>
        <dbReference type="Proteomes" id="UP000516305"/>
    </source>
</evidence>
<evidence type="ECO:0000256" key="2">
    <source>
        <dbReference type="ARBA" id="ARBA00022448"/>
    </source>
</evidence>
<evidence type="ECO:0000256" key="7">
    <source>
        <dbReference type="ARBA" id="ARBA00023065"/>
    </source>
</evidence>
<dbReference type="AlphaFoldDB" id="A0A7H0VC54"/>
<dbReference type="GO" id="GO:0005886">
    <property type="term" value="C:plasma membrane"/>
    <property type="evidence" value="ECO:0007669"/>
    <property type="project" value="UniProtKB-SubCell"/>
</dbReference>
<evidence type="ECO:0000256" key="9">
    <source>
        <dbReference type="ARBA" id="ARBA00031636"/>
    </source>
</evidence>
<dbReference type="InterPro" id="IPR002528">
    <property type="entry name" value="MATE_fam"/>
</dbReference>
<accession>A0A7H0VC54</accession>
<evidence type="ECO:0000313" key="11">
    <source>
        <dbReference type="EMBL" id="QNR23302.1"/>
    </source>
</evidence>
<keyword evidence="4" id="KW-1003">Cell membrane</keyword>
<dbReference type="NCBIfam" id="TIGR00797">
    <property type="entry name" value="matE"/>
    <property type="match status" value="1"/>
</dbReference>
<comment type="subcellular location">
    <subcellularLocation>
        <location evidence="1">Cell membrane</location>
        <topology evidence="1">Multi-pass membrane protein</topology>
    </subcellularLocation>
</comment>
<organism evidence="11 12">
    <name type="scientific">Croceimicrobium hydrocarbonivorans</name>
    <dbReference type="NCBI Taxonomy" id="2761580"/>
    <lineage>
        <taxon>Bacteria</taxon>
        <taxon>Pseudomonadati</taxon>
        <taxon>Bacteroidota</taxon>
        <taxon>Flavobacteriia</taxon>
        <taxon>Flavobacteriales</taxon>
        <taxon>Owenweeksiaceae</taxon>
        <taxon>Croceimicrobium</taxon>
    </lineage>
</organism>